<dbReference type="EMBL" id="SIHI01000001">
    <property type="protein sequence ID" value="TWT56756.1"/>
    <property type="molecule type" value="Genomic_DNA"/>
</dbReference>
<organism evidence="2 3">
    <name type="scientific">Thalassoglobus neptunius</name>
    <dbReference type="NCBI Taxonomy" id="1938619"/>
    <lineage>
        <taxon>Bacteria</taxon>
        <taxon>Pseudomonadati</taxon>
        <taxon>Planctomycetota</taxon>
        <taxon>Planctomycetia</taxon>
        <taxon>Planctomycetales</taxon>
        <taxon>Planctomycetaceae</taxon>
        <taxon>Thalassoglobus</taxon>
    </lineage>
</organism>
<accession>A0A5C5X1B8</accession>
<dbReference type="GO" id="GO:0019159">
    <property type="term" value="F:nicotinamide-nucleotide amidase activity"/>
    <property type="evidence" value="ECO:0007669"/>
    <property type="project" value="UniProtKB-EC"/>
</dbReference>
<dbReference type="SUPFAM" id="SSF142433">
    <property type="entry name" value="CinA-like"/>
    <property type="match status" value="1"/>
</dbReference>
<name>A0A5C5X1B8_9PLAN</name>
<dbReference type="NCBIfam" id="TIGR00199">
    <property type="entry name" value="PncC_domain"/>
    <property type="match status" value="1"/>
</dbReference>
<protein>
    <submittedName>
        <fullName evidence="2">Nicotinamide-nucleotide amidohydrolase PncC</fullName>
        <ecNumber evidence="2">3.5.1.42</ecNumber>
    </submittedName>
</protein>
<comment type="caution">
    <text evidence="2">The sequence shown here is derived from an EMBL/GenBank/DDBJ whole genome shotgun (WGS) entry which is preliminary data.</text>
</comment>
<gene>
    <name evidence="2" type="primary">pncC</name>
    <name evidence="2" type="ORF">KOR42_01110</name>
</gene>
<dbReference type="InterPro" id="IPR036653">
    <property type="entry name" value="CinA-like_C"/>
</dbReference>
<evidence type="ECO:0000313" key="2">
    <source>
        <dbReference type="EMBL" id="TWT56756.1"/>
    </source>
</evidence>
<dbReference type="Gene3D" id="3.90.950.20">
    <property type="entry name" value="CinA-like"/>
    <property type="match status" value="1"/>
</dbReference>
<evidence type="ECO:0000259" key="1">
    <source>
        <dbReference type="Pfam" id="PF02464"/>
    </source>
</evidence>
<feature type="domain" description="CinA C-terminal" evidence="1">
    <location>
        <begin position="13"/>
        <end position="150"/>
    </location>
</feature>
<proteinExistence type="predicted"/>
<dbReference type="Pfam" id="PF02464">
    <property type="entry name" value="CinA"/>
    <property type="match status" value="1"/>
</dbReference>
<dbReference type="EC" id="3.5.1.42" evidence="2"/>
<dbReference type="AlphaFoldDB" id="A0A5C5X1B8"/>
<evidence type="ECO:0000313" key="3">
    <source>
        <dbReference type="Proteomes" id="UP000317243"/>
    </source>
</evidence>
<dbReference type="InterPro" id="IPR008136">
    <property type="entry name" value="CinA_C"/>
</dbReference>
<dbReference type="Proteomes" id="UP000317243">
    <property type="component" value="Unassembled WGS sequence"/>
</dbReference>
<keyword evidence="3" id="KW-1185">Reference proteome</keyword>
<keyword evidence="2" id="KW-0378">Hydrolase</keyword>
<sequence>MSLIGQTHEKLHAIADAVAERLIKLQTRVVFAESCTSGLIAATLSRYPGVSDVLCGSCVTYRNATKQQWLGVDGNALDDPNVGPVSQIVSEQMARGVLSRTPEAEIAVSITGHLGPNAPEKLDGIAYSTICFRSDRDALTRQLQLDGETEIHLEKRYFRQLSAAQQVLLFLNEELDSYAK</sequence>
<reference evidence="2 3" key="1">
    <citation type="submission" date="2019-02" db="EMBL/GenBank/DDBJ databases">
        <title>Deep-cultivation of Planctomycetes and their phenomic and genomic characterization uncovers novel biology.</title>
        <authorList>
            <person name="Wiegand S."/>
            <person name="Jogler M."/>
            <person name="Boedeker C."/>
            <person name="Pinto D."/>
            <person name="Vollmers J."/>
            <person name="Rivas-Marin E."/>
            <person name="Kohn T."/>
            <person name="Peeters S.H."/>
            <person name="Heuer A."/>
            <person name="Rast P."/>
            <person name="Oberbeckmann S."/>
            <person name="Bunk B."/>
            <person name="Jeske O."/>
            <person name="Meyerdierks A."/>
            <person name="Storesund J.E."/>
            <person name="Kallscheuer N."/>
            <person name="Luecker S."/>
            <person name="Lage O.M."/>
            <person name="Pohl T."/>
            <person name="Merkel B.J."/>
            <person name="Hornburger P."/>
            <person name="Mueller R.-W."/>
            <person name="Bruemmer F."/>
            <person name="Labrenz M."/>
            <person name="Spormann A.M."/>
            <person name="Op Den Camp H."/>
            <person name="Overmann J."/>
            <person name="Amann R."/>
            <person name="Jetten M.S.M."/>
            <person name="Mascher T."/>
            <person name="Medema M.H."/>
            <person name="Devos D.P."/>
            <person name="Kaster A.-K."/>
            <person name="Ovreas L."/>
            <person name="Rohde M."/>
            <person name="Galperin M.Y."/>
            <person name="Jogler C."/>
        </authorList>
    </citation>
    <scope>NUCLEOTIDE SEQUENCE [LARGE SCALE GENOMIC DNA]</scope>
    <source>
        <strain evidence="2 3">KOR42</strain>
    </source>
</reference>